<name>A0DI80_PARTE</name>
<dbReference type="KEGG" id="ptm:GSPATT00017118001"/>
<dbReference type="EMBL" id="CT868441">
    <property type="protein sequence ID" value="CAK82747.1"/>
    <property type="molecule type" value="Genomic_DNA"/>
</dbReference>
<dbReference type="eggNOG" id="ENOG502SZQH">
    <property type="taxonomic scope" value="Eukaryota"/>
</dbReference>
<dbReference type="GeneID" id="5035929"/>
<organism evidence="2 3">
    <name type="scientific">Paramecium tetraurelia</name>
    <dbReference type="NCBI Taxonomy" id="5888"/>
    <lineage>
        <taxon>Eukaryota</taxon>
        <taxon>Sar</taxon>
        <taxon>Alveolata</taxon>
        <taxon>Ciliophora</taxon>
        <taxon>Intramacronucleata</taxon>
        <taxon>Oligohymenophorea</taxon>
        <taxon>Peniculida</taxon>
        <taxon>Parameciidae</taxon>
        <taxon>Paramecium</taxon>
    </lineage>
</organism>
<dbReference type="Proteomes" id="UP000000600">
    <property type="component" value="Unassembled WGS sequence"/>
</dbReference>
<feature type="compositionally biased region" description="Basic and acidic residues" evidence="1">
    <location>
        <begin position="254"/>
        <end position="269"/>
    </location>
</feature>
<feature type="region of interest" description="Disordered" evidence="1">
    <location>
        <begin position="254"/>
        <end position="281"/>
    </location>
</feature>
<keyword evidence="3" id="KW-1185">Reference proteome</keyword>
<dbReference type="OMA" id="NQYLKCC"/>
<dbReference type="HOGENOM" id="CLU_901552_0_0_1"/>
<evidence type="ECO:0000313" key="2">
    <source>
        <dbReference type="EMBL" id="CAK82747.1"/>
    </source>
</evidence>
<sequence length="309" mass="35831">MTLFPSSSCQFSSYQLNEKLCSMILNIKYVSHQFLKLLKLNQFNCHMNKLVVQQVKSIFNSLPNKDLDKLLNLLLAAGITKNQKQVGYKCVECSIMFKGINASGFGRDEAEAIHICLKNFIDQMLEEEGHLSFLRNILRDLKQLDFQEQDIDQLQQKIGNISIIQNNQNYQTVDSLLNGENEQILGQIVDNKPKKFETLQDNNNKENIQNQYLKCCTHEQELKKEKMRVEHLELRIKLILEENRILKSLLNEKKESARQESNREGDTKRIRQQARSSSVKMSKIQQLNGVPKLNLDALPTYIGKQKTLF</sequence>
<protein>
    <submittedName>
        <fullName evidence="2">Uncharacterized protein</fullName>
    </submittedName>
</protein>
<dbReference type="AlphaFoldDB" id="A0DI80"/>
<gene>
    <name evidence="2" type="ORF">GSPATT00017118001</name>
</gene>
<reference evidence="2 3" key="1">
    <citation type="journal article" date="2006" name="Nature">
        <title>Global trends of whole-genome duplications revealed by the ciliate Paramecium tetraurelia.</title>
        <authorList>
            <consortium name="Genoscope"/>
            <person name="Aury J.-M."/>
            <person name="Jaillon O."/>
            <person name="Duret L."/>
            <person name="Noel B."/>
            <person name="Jubin C."/>
            <person name="Porcel B.M."/>
            <person name="Segurens B."/>
            <person name="Daubin V."/>
            <person name="Anthouard V."/>
            <person name="Aiach N."/>
            <person name="Arnaiz O."/>
            <person name="Billaut A."/>
            <person name="Beisson J."/>
            <person name="Blanc I."/>
            <person name="Bouhouche K."/>
            <person name="Camara F."/>
            <person name="Duharcourt S."/>
            <person name="Guigo R."/>
            <person name="Gogendeau D."/>
            <person name="Katinka M."/>
            <person name="Keller A.-M."/>
            <person name="Kissmehl R."/>
            <person name="Klotz C."/>
            <person name="Koll F."/>
            <person name="Le Moue A."/>
            <person name="Lepere C."/>
            <person name="Malinsky S."/>
            <person name="Nowacki M."/>
            <person name="Nowak J.K."/>
            <person name="Plattner H."/>
            <person name="Poulain J."/>
            <person name="Ruiz F."/>
            <person name="Serrano V."/>
            <person name="Zagulski M."/>
            <person name="Dessen P."/>
            <person name="Betermier M."/>
            <person name="Weissenbach J."/>
            <person name="Scarpelli C."/>
            <person name="Schachter V."/>
            <person name="Sperling L."/>
            <person name="Meyer E."/>
            <person name="Cohen J."/>
            <person name="Wincker P."/>
        </authorList>
    </citation>
    <scope>NUCLEOTIDE SEQUENCE [LARGE SCALE GENOMIC DNA]</scope>
    <source>
        <strain evidence="2 3">Stock d4-2</strain>
    </source>
</reference>
<proteinExistence type="predicted"/>
<dbReference type="OrthoDB" id="301857at2759"/>
<accession>A0DI80</accession>
<evidence type="ECO:0000313" key="3">
    <source>
        <dbReference type="Proteomes" id="UP000000600"/>
    </source>
</evidence>
<evidence type="ECO:0000256" key="1">
    <source>
        <dbReference type="SAM" id="MobiDB-lite"/>
    </source>
</evidence>
<dbReference type="RefSeq" id="XP_001450144.1">
    <property type="nucleotide sequence ID" value="XM_001450107.1"/>
</dbReference>
<dbReference type="InParanoid" id="A0DI80"/>